<proteinExistence type="predicted"/>
<evidence type="ECO:0000313" key="2">
    <source>
        <dbReference type="Proteomes" id="UP001055811"/>
    </source>
</evidence>
<gene>
    <name evidence="1" type="ORF">L2E82_05641</name>
</gene>
<name>A0ACB9H8Y2_CICIN</name>
<dbReference type="EMBL" id="CM042009">
    <property type="protein sequence ID" value="KAI3791778.1"/>
    <property type="molecule type" value="Genomic_DNA"/>
</dbReference>
<reference evidence="1 2" key="2">
    <citation type="journal article" date="2022" name="Mol. Ecol. Resour.">
        <title>The genomes of chicory, endive, great burdock and yacon provide insights into Asteraceae paleo-polyploidization history and plant inulin production.</title>
        <authorList>
            <person name="Fan W."/>
            <person name="Wang S."/>
            <person name="Wang H."/>
            <person name="Wang A."/>
            <person name="Jiang F."/>
            <person name="Liu H."/>
            <person name="Zhao H."/>
            <person name="Xu D."/>
            <person name="Zhang Y."/>
        </authorList>
    </citation>
    <scope>NUCLEOTIDE SEQUENCE [LARGE SCALE GENOMIC DNA]</scope>
    <source>
        <strain evidence="2">cv. Punajuju</strain>
        <tissue evidence="1">Leaves</tissue>
    </source>
</reference>
<organism evidence="1 2">
    <name type="scientific">Cichorium intybus</name>
    <name type="common">Chicory</name>
    <dbReference type="NCBI Taxonomy" id="13427"/>
    <lineage>
        <taxon>Eukaryota</taxon>
        <taxon>Viridiplantae</taxon>
        <taxon>Streptophyta</taxon>
        <taxon>Embryophyta</taxon>
        <taxon>Tracheophyta</taxon>
        <taxon>Spermatophyta</taxon>
        <taxon>Magnoliopsida</taxon>
        <taxon>eudicotyledons</taxon>
        <taxon>Gunneridae</taxon>
        <taxon>Pentapetalae</taxon>
        <taxon>asterids</taxon>
        <taxon>campanulids</taxon>
        <taxon>Asterales</taxon>
        <taxon>Asteraceae</taxon>
        <taxon>Cichorioideae</taxon>
        <taxon>Cichorieae</taxon>
        <taxon>Cichoriinae</taxon>
        <taxon>Cichorium</taxon>
    </lineage>
</organism>
<sequence>MRIVYIYNGGKSRGKQPSLGCFSSRPPDSRRGHDGTGNRPDDSGRGRGSHSSRPQDSGRVCGSHSSRPQDSGRGPDGHSSRGPDGHSSGPHDSSRGDGSPVDQAHDSSPSSAHHGERHGRTRLTPLSTTEARHLGHGYAGSNSISGHSDPAGDMHGVFRRYNAHGGINPEDEFDDDDHDAQRDSNVVDTPLYGKRPYIERIENKYVWVL</sequence>
<accession>A0ACB9H8Y2</accession>
<reference evidence="2" key="1">
    <citation type="journal article" date="2022" name="Mol. Ecol. Resour.">
        <title>The genomes of chicory, endive, great burdock and yacon provide insights into Asteraceae palaeo-polyploidization history and plant inulin production.</title>
        <authorList>
            <person name="Fan W."/>
            <person name="Wang S."/>
            <person name="Wang H."/>
            <person name="Wang A."/>
            <person name="Jiang F."/>
            <person name="Liu H."/>
            <person name="Zhao H."/>
            <person name="Xu D."/>
            <person name="Zhang Y."/>
        </authorList>
    </citation>
    <scope>NUCLEOTIDE SEQUENCE [LARGE SCALE GENOMIC DNA]</scope>
    <source>
        <strain evidence="2">cv. Punajuju</strain>
    </source>
</reference>
<protein>
    <submittedName>
        <fullName evidence="1">Uncharacterized protein</fullName>
    </submittedName>
</protein>
<comment type="caution">
    <text evidence="1">The sequence shown here is derived from an EMBL/GenBank/DDBJ whole genome shotgun (WGS) entry which is preliminary data.</text>
</comment>
<evidence type="ECO:0000313" key="1">
    <source>
        <dbReference type="EMBL" id="KAI3791778.1"/>
    </source>
</evidence>
<keyword evidence="2" id="KW-1185">Reference proteome</keyword>
<dbReference type="Proteomes" id="UP001055811">
    <property type="component" value="Linkage Group LG01"/>
</dbReference>